<evidence type="ECO:0000256" key="6">
    <source>
        <dbReference type="ARBA" id="ARBA00023235"/>
    </source>
</evidence>
<dbReference type="Gene3D" id="3.40.640.10">
    <property type="entry name" value="Type I PLP-dependent aspartate aminotransferase-like (Major domain)"/>
    <property type="match status" value="1"/>
</dbReference>
<keyword evidence="7 8" id="KW-0627">Porphyrin biosynthesis</keyword>
<dbReference type="RefSeq" id="WP_011406760.1">
    <property type="nucleotide sequence ID" value="NZ_CATZNA010000011.1"/>
</dbReference>
<dbReference type="CDD" id="cd00610">
    <property type="entry name" value="OAT_like"/>
    <property type="match status" value="1"/>
</dbReference>
<accession>A0A328Q8A9</accession>
<dbReference type="InterPro" id="IPR049704">
    <property type="entry name" value="Aminotrans_3_PPA_site"/>
</dbReference>
<keyword evidence="6 8" id="KW-0413">Isomerase</keyword>
<comment type="catalytic activity">
    <reaction evidence="1 8">
        <text>(S)-4-amino-5-oxopentanoate = 5-aminolevulinate</text>
        <dbReference type="Rhea" id="RHEA:14265"/>
        <dbReference type="ChEBI" id="CHEBI:57501"/>
        <dbReference type="ChEBI" id="CHEBI:356416"/>
        <dbReference type="EC" id="5.4.3.8"/>
    </reaction>
</comment>
<dbReference type="PANTHER" id="PTHR43713:SF3">
    <property type="entry name" value="GLUTAMATE-1-SEMIALDEHYDE 2,1-AMINOMUTASE 1, CHLOROPLASTIC-RELATED"/>
    <property type="match status" value="1"/>
</dbReference>
<comment type="cofactor">
    <cofactor evidence="2 8">
        <name>pyridoxal 5'-phosphate</name>
        <dbReference type="ChEBI" id="CHEBI:597326"/>
    </cofactor>
</comment>
<dbReference type="HAMAP" id="MF_00375">
    <property type="entry name" value="HemL_aminotrans_3"/>
    <property type="match status" value="1"/>
</dbReference>
<keyword evidence="8" id="KW-0963">Cytoplasm</keyword>
<dbReference type="GO" id="GO:0006782">
    <property type="term" value="P:protoporphyrinogen IX biosynthetic process"/>
    <property type="evidence" value="ECO:0007669"/>
    <property type="project" value="UniProtKB-UniRule"/>
</dbReference>
<dbReference type="InterPro" id="IPR004639">
    <property type="entry name" value="4pyrrol_synth_GluAld_NH2Trfase"/>
</dbReference>
<dbReference type="InterPro" id="IPR015424">
    <property type="entry name" value="PyrdxlP-dep_Trfase"/>
</dbReference>
<dbReference type="GO" id="GO:0008483">
    <property type="term" value="F:transaminase activity"/>
    <property type="evidence" value="ECO:0007669"/>
    <property type="project" value="UniProtKB-KW"/>
</dbReference>
<evidence type="ECO:0000256" key="8">
    <source>
        <dbReference type="HAMAP-Rule" id="MF_00375"/>
    </source>
</evidence>
<gene>
    <name evidence="8" type="primary">hemL</name>
    <name evidence="9" type="ORF">CA615_05875</name>
</gene>
<dbReference type="Pfam" id="PF00202">
    <property type="entry name" value="Aminotran_3"/>
    <property type="match status" value="1"/>
</dbReference>
<dbReference type="NCBIfam" id="TIGR00713">
    <property type="entry name" value="hemL"/>
    <property type="match status" value="1"/>
</dbReference>
<reference evidence="9 10" key="1">
    <citation type="submission" date="2017-05" db="EMBL/GenBank/DDBJ databases">
        <title>Host range expansion of the Methanosphaera genus to humans and monogastric animals involves recent and extensive reduction in genome content.</title>
        <authorList>
            <person name="Hoedt E.C."/>
            <person name="Volmer J.G."/>
            <person name="Parks D.H."/>
            <person name="Rosewarne C.P."/>
            <person name="Denman S.E."/>
            <person name="Mcsweeney C.S."/>
            <person name="O Cuiv P."/>
            <person name="Hugenholtz P."/>
            <person name="Tyson G.W."/>
            <person name="Morrison M."/>
        </authorList>
    </citation>
    <scope>NUCLEOTIDE SEQUENCE [LARGE SCALE GENOMIC DNA]</scope>
    <source>
        <strain evidence="9 10">PA5</strain>
    </source>
</reference>
<evidence type="ECO:0000256" key="4">
    <source>
        <dbReference type="ARBA" id="ARBA00008981"/>
    </source>
</evidence>
<evidence type="ECO:0000256" key="1">
    <source>
        <dbReference type="ARBA" id="ARBA00001579"/>
    </source>
</evidence>
<evidence type="ECO:0000256" key="3">
    <source>
        <dbReference type="ARBA" id="ARBA00004819"/>
    </source>
</evidence>
<dbReference type="FunFam" id="3.40.640.10:FF:000021">
    <property type="entry name" value="Glutamate-1-semialdehyde 2,1-aminomutase"/>
    <property type="match status" value="1"/>
</dbReference>
<comment type="pathway">
    <text evidence="3">Porphyrin-containing compound metabolism; protoporphyrin-IX biosynthesis; 5-aminolevulinate from L-glutamyl-tRNA(Glu): step 2/2.</text>
</comment>
<feature type="modified residue" description="N6-(pyridoxal phosphate)lysine" evidence="8">
    <location>
        <position position="262"/>
    </location>
</feature>
<dbReference type="UniPathway" id="UPA00251">
    <property type="reaction ID" value="UER00317"/>
</dbReference>
<evidence type="ECO:0000313" key="10">
    <source>
        <dbReference type="Proteomes" id="UP000248557"/>
    </source>
</evidence>
<dbReference type="AlphaFoldDB" id="A0A328Q8A9"/>
<comment type="caution">
    <text evidence="9">The sequence shown here is derived from an EMBL/GenBank/DDBJ whole genome shotgun (WGS) entry which is preliminary data.</text>
</comment>
<dbReference type="SMR" id="A0A328Q8A9"/>
<evidence type="ECO:0000256" key="7">
    <source>
        <dbReference type="ARBA" id="ARBA00023244"/>
    </source>
</evidence>
<dbReference type="GeneID" id="3855237"/>
<dbReference type="PANTHER" id="PTHR43713">
    <property type="entry name" value="GLUTAMATE-1-SEMIALDEHYDE 2,1-AMINOMUTASE"/>
    <property type="match status" value="1"/>
</dbReference>
<dbReference type="PROSITE" id="PS00600">
    <property type="entry name" value="AA_TRANSFER_CLASS_3"/>
    <property type="match status" value="1"/>
</dbReference>
<keyword evidence="9" id="KW-0808">Transferase</keyword>
<evidence type="ECO:0000256" key="2">
    <source>
        <dbReference type="ARBA" id="ARBA00001933"/>
    </source>
</evidence>
<proteinExistence type="inferred from homology"/>
<dbReference type="GO" id="GO:0030170">
    <property type="term" value="F:pyridoxal phosphate binding"/>
    <property type="evidence" value="ECO:0007669"/>
    <property type="project" value="InterPro"/>
</dbReference>
<sequence>MKLDKSKELFDEAVNYLPGGVNSPVRAYKPYPFFAKSAKGSKIYDVDGNEYIDYCLGYGPLLFGHANEHIIEKSIEQLKLGTDYGVPSEKEVQLAKEVIKRVPCAQMVRFTNSGTEATMSAIRLARGITKRDKIIKFEGAYHGAHDAVLVKSGSGAAGLPDSPGIPTDTTKNTMLVEFNDEEALKKLINENKDEIACIIVEPVMGNIGCVPPKEGYLDFLREITLENGILLIIDEVITGFRISKGGAQEYYNVIPDLATFGKIVGGGFPIGAIAGKKEYMEQFTPSGKIYQAGTFSGNPMSINGGLAAFEVLDDNSYKQLHKSGEYFRNGIVDILDKLNINFHVNGVESMTQIYFTENEVYDYKTAQTSDTENFLKYFHLLLENGVFIAPSQYECGFISTSHSRDDLDKTLNAIEIALTKLYK</sequence>
<dbReference type="Proteomes" id="UP000248557">
    <property type="component" value="Unassembled WGS sequence"/>
</dbReference>
<dbReference type="Gene3D" id="3.90.1150.10">
    <property type="entry name" value="Aspartate Aminotransferase, domain 1"/>
    <property type="match status" value="1"/>
</dbReference>
<dbReference type="GO" id="GO:0042286">
    <property type="term" value="F:glutamate-1-semialdehyde 2,1-aminomutase activity"/>
    <property type="evidence" value="ECO:0007669"/>
    <property type="project" value="UniProtKB-UniRule"/>
</dbReference>
<comment type="subcellular location">
    <subcellularLocation>
        <location evidence="8">Cytoplasm</location>
    </subcellularLocation>
</comment>
<dbReference type="InterPro" id="IPR005814">
    <property type="entry name" value="Aminotrans_3"/>
</dbReference>
<keyword evidence="9" id="KW-0032">Aminotransferase</keyword>
<comment type="similarity">
    <text evidence="4 8">Belongs to the class-III pyridoxal-phosphate-dependent aminotransferase family. HemL subfamily.</text>
</comment>
<organism evidence="9 10">
    <name type="scientific">Methanosphaera stadtmanae</name>
    <dbReference type="NCBI Taxonomy" id="2317"/>
    <lineage>
        <taxon>Archaea</taxon>
        <taxon>Methanobacteriati</taxon>
        <taxon>Methanobacteriota</taxon>
        <taxon>Methanomada group</taxon>
        <taxon>Methanobacteria</taxon>
        <taxon>Methanobacteriales</taxon>
        <taxon>Methanobacteriaceae</taxon>
        <taxon>Methanosphaera</taxon>
    </lineage>
</organism>
<dbReference type="GO" id="GO:0005737">
    <property type="term" value="C:cytoplasm"/>
    <property type="evidence" value="ECO:0007669"/>
    <property type="project" value="UniProtKB-SubCell"/>
</dbReference>
<protein>
    <recommendedName>
        <fullName evidence="8">Glutamate-1-semialdehyde 2,1-aminomutase</fullName>
        <shortName evidence="8">GSA</shortName>
        <ecNumber evidence="8">5.4.3.8</ecNumber>
    </recommendedName>
    <alternativeName>
        <fullName evidence="8">Glutamate-1-semialdehyde aminotransferase</fullName>
        <shortName evidence="8">GSA-AT</shortName>
    </alternativeName>
</protein>
<dbReference type="InterPro" id="IPR015421">
    <property type="entry name" value="PyrdxlP-dep_Trfase_major"/>
</dbReference>
<evidence type="ECO:0000313" key="9">
    <source>
        <dbReference type="EMBL" id="RAP02758.1"/>
    </source>
</evidence>
<keyword evidence="5 8" id="KW-0663">Pyridoxal phosphate</keyword>
<dbReference type="EMBL" id="NGJK01000077">
    <property type="protein sequence ID" value="RAP02758.1"/>
    <property type="molecule type" value="Genomic_DNA"/>
</dbReference>
<name>A0A328Q8A9_9EURY</name>
<dbReference type="EC" id="5.4.3.8" evidence="8"/>
<dbReference type="NCBIfam" id="NF000818">
    <property type="entry name" value="PRK00062.1"/>
    <property type="match status" value="1"/>
</dbReference>
<dbReference type="GeneID" id="41325749"/>
<dbReference type="SUPFAM" id="SSF53383">
    <property type="entry name" value="PLP-dependent transferases"/>
    <property type="match status" value="1"/>
</dbReference>
<evidence type="ECO:0000256" key="5">
    <source>
        <dbReference type="ARBA" id="ARBA00022898"/>
    </source>
</evidence>
<dbReference type="OMA" id="WGPLIFG"/>
<dbReference type="InterPro" id="IPR015422">
    <property type="entry name" value="PyrdxlP-dep_Trfase_small"/>
</dbReference>